<feature type="domain" description="Major facilitator superfamily (MFS) profile" evidence="11">
    <location>
        <begin position="459"/>
        <end position="886"/>
    </location>
</feature>
<feature type="transmembrane region" description="Helical" evidence="10">
    <location>
        <begin position="760"/>
        <end position="782"/>
    </location>
</feature>
<dbReference type="FunFam" id="1.20.1250.20:FF:000218">
    <property type="entry name" value="facilitated trehalose transporter Tret1"/>
    <property type="match status" value="1"/>
</dbReference>
<feature type="transmembrane region" description="Helical" evidence="10">
    <location>
        <begin position="58"/>
        <end position="79"/>
    </location>
</feature>
<dbReference type="InterPro" id="IPR036259">
    <property type="entry name" value="MFS_trans_sf"/>
</dbReference>
<dbReference type="InterPro" id="IPR005829">
    <property type="entry name" value="Sugar_transporter_CS"/>
</dbReference>
<dbReference type="FunFam" id="1.20.1250.20:FF:000055">
    <property type="entry name" value="Facilitated trehalose transporter Tret1-2 homolog"/>
    <property type="match status" value="1"/>
</dbReference>
<dbReference type="GO" id="GO:0005886">
    <property type="term" value="C:plasma membrane"/>
    <property type="evidence" value="ECO:0007669"/>
    <property type="project" value="UniProtKB-SubCell"/>
</dbReference>
<feature type="transmembrane region" description="Helical" evidence="10">
    <location>
        <begin position="421"/>
        <end position="439"/>
    </location>
</feature>
<feature type="domain" description="Major facilitator superfamily (MFS) profile" evidence="11">
    <location>
        <begin position="12"/>
        <end position="443"/>
    </location>
</feature>
<keyword evidence="13" id="KW-1185">Reference proteome</keyword>
<keyword evidence="3" id="KW-1003">Cell membrane</keyword>
<feature type="transmembrane region" description="Helical" evidence="10">
    <location>
        <begin position="317"/>
        <end position="339"/>
    </location>
</feature>
<dbReference type="Pfam" id="PF00083">
    <property type="entry name" value="Sugar_tr"/>
    <property type="match status" value="2"/>
</dbReference>
<reference evidence="12 13" key="1">
    <citation type="journal article" date="2018" name="Elife">
        <title>Firefly genomes illuminate parallel origins of bioluminescence in beetles.</title>
        <authorList>
            <person name="Fallon T.R."/>
            <person name="Lower S.E."/>
            <person name="Chang C.H."/>
            <person name="Bessho-Uehara M."/>
            <person name="Martin G.J."/>
            <person name="Bewick A.J."/>
            <person name="Behringer M."/>
            <person name="Debat H.J."/>
            <person name="Wong I."/>
            <person name="Day J.C."/>
            <person name="Suvorov A."/>
            <person name="Silva C.J."/>
            <person name="Stanger-Hall K.F."/>
            <person name="Hall D.W."/>
            <person name="Schmitz R.J."/>
            <person name="Nelson D.R."/>
            <person name="Lewis S.M."/>
            <person name="Shigenobu S."/>
            <person name="Bybee S.M."/>
            <person name="Larracuente A.M."/>
            <person name="Oba Y."/>
            <person name="Weng J.K."/>
        </authorList>
    </citation>
    <scope>NUCLEOTIDE SEQUENCE [LARGE SCALE GENOMIC DNA]</scope>
    <source>
        <strain evidence="12">1611_PpyrPB1</strain>
        <tissue evidence="12">Whole body</tissue>
    </source>
</reference>
<evidence type="ECO:0000256" key="9">
    <source>
        <dbReference type="ARBA" id="ARBA00024348"/>
    </source>
</evidence>
<feature type="transmembrane region" description="Helical" evidence="10">
    <location>
        <begin position="555"/>
        <end position="576"/>
    </location>
</feature>
<feature type="transmembrane region" description="Helical" evidence="10">
    <location>
        <begin position="615"/>
        <end position="633"/>
    </location>
</feature>
<keyword evidence="4" id="KW-0762">Sugar transport</keyword>
<name>A0A5N4A927_PHOPY</name>
<evidence type="ECO:0000256" key="8">
    <source>
        <dbReference type="ARBA" id="ARBA00023180"/>
    </source>
</evidence>
<feature type="transmembrane region" description="Helical" evidence="10">
    <location>
        <begin position="112"/>
        <end position="133"/>
    </location>
</feature>
<dbReference type="InterPro" id="IPR020846">
    <property type="entry name" value="MFS_dom"/>
</dbReference>
<dbReference type="Gene3D" id="1.20.1250.20">
    <property type="entry name" value="MFS general substrate transporter like domains"/>
    <property type="match status" value="2"/>
</dbReference>
<feature type="transmembrane region" description="Helical" evidence="10">
    <location>
        <begin position="351"/>
        <end position="376"/>
    </location>
</feature>
<evidence type="ECO:0000256" key="4">
    <source>
        <dbReference type="ARBA" id="ARBA00022597"/>
    </source>
</evidence>
<feature type="transmembrane region" description="Helical" evidence="10">
    <location>
        <begin position="388"/>
        <end position="409"/>
    </location>
</feature>
<comment type="subcellular location">
    <subcellularLocation>
        <location evidence="1">Cell membrane</location>
        <topology evidence="1">Multi-pass membrane protein</topology>
    </subcellularLocation>
</comment>
<feature type="transmembrane region" description="Helical" evidence="10">
    <location>
        <begin position="172"/>
        <end position="190"/>
    </location>
</feature>
<dbReference type="PRINTS" id="PR00171">
    <property type="entry name" value="SUGRTRNSPORT"/>
</dbReference>
<evidence type="ECO:0000256" key="7">
    <source>
        <dbReference type="ARBA" id="ARBA00023136"/>
    </source>
</evidence>
<evidence type="ECO:0000256" key="3">
    <source>
        <dbReference type="ARBA" id="ARBA00022475"/>
    </source>
</evidence>
<evidence type="ECO:0000256" key="6">
    <source>
        <dbReference type="ARBA" id="ARBA00022989"/>
    </source>
</evidence>
<feature type="transmembrane region" description="Helical" evidence="10">
    <location>
        <begin position="529"/>
        <end position="549"/>
    </location>
</feature>
<feature type="transmembrane region" description="Helical" evidence="10">
    <location>
        <begin position="864"/>
        <end position="882"/>
    </location>
</feature>
<feature type="transmembrane region" description="Helical" evidence="10">
    <location>
        <begin position="831"/>
        <end position="852"/>
    </location>
</feature>
<dbReference type="InterPro" id="IPR003663">
    <property type="entry name" value="Sugar/inositol_transpt"/>
</dbReference>
<dbReference type="PANTHER" id="PTHR48021:SF46">
    <property type="entry name" value="MAJOR FACILITATOR SUPERFAMILY (MFS) PROFILE DOMAIN-CONTAINING PROTEIN"/>
    <property type="match status" value="1"/>
</dbReference>
<evidence type="ECO:0000313" key="13">
    <source>
        <dbReference type="Proteomes" id="UP000327044"/>
    </source>
</evidence>
<keyword evidence="8" id="KW-0325">Glycoprotein</keyword>
<accession>A0A5N4A927</accession>
<proteinExistence type="inferred from homology"/>
<feature type="transmembrane region" description="Helical" evidence="10">
    <location>
        <begin position="794"/>
        <end position="819"/>
    </location>
</feature>
<organism evidence="12 13">
    <name type="scientific">Photinus pyralis</name>
    <name type="common">Common eastern firefly</name>
    <name type="synonym">Lampyris pyralis</name>
    <dbReference type="NCBI Taxonomy" id="7054"/>
    <lineage>
        <taxon>Eukaryota</taxon>
        <taxon>Metazoa</taxon>
        <taxon>Ecdysozoa</taxon>
        <taxon>Arthropoda</taxon>
        <taxon>Hexapoda</taxon>
        <taxon>Insecta</taxon>
        <taxon>Pterygota</taxon>
        <taxon>Neoptera</taxon>
        <taxon>Endopterygota</taxon>
        <taxon>Coleoptera</taxon>
        <taxon>Polyphaga</taxon>
        <taxon>Elateriformia</taxon>
        <taxon>Elateroidea</taxon>
        <taxon>Lampyridae</taxon>
        <taxon>Lampyrinae</taxon>
        <taxon>Photinus</taxon>
    </lineage>
</organism>
<protein>
    <recommendedName>
        <fullName evidence="11">Major facilitator superfamily (MFS) profile domain-containing protein</fullName>
    </recommendedName>
</protein>
<keyword evidence="6 10" id="KW-1133">Transmembrane helix</keyword>
<dbReference type="PROSITE" id="PS50850">
    <property type="entry name" value="MFS"/>
    <property type="match status" value="2"/>
</dbReference>
<dbReference type="EMBL" id="VVIM01000009">
    <property type="protein sequence ID" value="KAB0793836.1"/>
    <property type="molecule type" value="Genomic_DNA"/>
</dbReference>
<dbReference type="PROSITE" id="PS00217">
    <property type="entry name" value="SUGAR_TRANSPORT_2"/>
    <property type="match status" value="2"/>
</dbReference>
<feature type="transmembrane region" description="Helical" evidence="10">
    <location>
        <begin position="86"/>
        <end position="106"/>
    </location>
</feature>
<dbReference type="Proteomes" id="UP000327044">
    <property type="component" value="Unassembled WGS sequence"/>
</dbReference>
<evidence type="ECO:0000313" key="12">
    <source>
        <dbReference type="EMBL" id="KAB0793836.1"/>
    </source>
</evidence>
<feature type="transmembrane region" description="Helical" evidence="10">
    <location>
        <begin position="501"/>
        <end position="522"/>
    </location>
</feature>
<keyword evidence="5 10" id="KW-0812">Transmembrane</keyword>
<dbReference type="InterPro" id="IPR005828">
    <property type="entry name" value="MFS_sugar_transport-like"/>
</dbReference>
<sequence>MFLEVLKKCRYMQYVAAITATLTAASAGMQSTWPSPSLPKLTSDDSPIGVTITSAEGSWVASVYVLSMTLSAPFANIAAERLGPKFALLLSALPTFAGWILCIYANSAAMLIGGRCVSGFGGGISVVIIPMYIGEISSKDIRGRLAALFNIVKLCGNLFVLTVGPYVSYEALTWSCSGLSVIFLFTFVFMPESPYYRAKKGDEVGAKQNLGRLSGVDNVDEQLQAIKSTIEHDMNNKGSSLDLITKKEYLFPLGILLVVKTTQQMCGLGAVESYFQTIIGASHSSITPEVSSMIAGSVQLPTAILAMILVEKLGRKVLFLMSGIACGLTLTAEGVFFYIQNEMHGDLSSISWLPTTALILYLIMNSLGLSTVPYILMSEMFSTNMKAAALSVTMGYGGVTAFIVTKFFMPISETLGMHATFWIFAGFCFVGVLCTYFALPETKGRTFDEIQSELKERGKSLTSTLAAASVGMQVTWSSPTLPKLTSDSSPIGVTITTEEGSWVASVFVLSMTLSAPFANISAELLGPKFALLFSALPTFVGWMLCIYANSAAILIVGRCVGGFGAGISVVIIPMYIGEISSKDIRGRLASLYNIVRLCGNLFVLTVGPYVSYEALTWSCSGVSVIFLFTFAFMPESPYYRAKKGDEVGAKKNLSRLSGIGNLDDQLQEIKFTIEHDFNNKGSCLDLITKKDYLFPLAILLVVKTTQQMCGLGAVSSYFQTIIGASHSSITPEVSSMIAGSVQLPTAILAMVLVEKLGRKVLFLTSGIACGLALTAEGVFFYIQNEMHGDLSSISWLPTTALILYLIMNSFGLNAIPYVLMSEMLSTNMKAAALSITMAYGGLTAFLVIKFFMPISISWGMHATFWMFAGFCFVGALCTHFALPETKGRTFDEIQSELKKRGRSLTCGRQ</sequence>
<comment type="caution">
    <text evidence="12">The sequence shown here is derived from an EMBL/GenBank/DDBJ whole genome shotgun (WGS) entry which is preliminary data.</text>
</comment>
<feature type="transmembrane region" description="Helical" evidence="10">
    <location>
        <begin position="145"/>
        <end position="166"/>
    </location>
</feature>
<evidence type="ECO:0000256" key="1">
    <source>
        <dbReference type="ARBA" id="ARBA00004651"/>
    </source>
</evidence>
<dbReference type="PROSITE" id="PS00216">
    <property type="entry name" value="SUGAR_TRANSPORT_1"/>
    <property type="match status" value="2"/>
</dbReference>
<dbReference type="AlphaFoldDB" id="A0A5N4A927"/>
<keyword evidence="7 10" id="KW-0472">Membrane</keyword>
<dbReference type="PANTHER" id="PTHR48021">
    <property type="match status" value="1"/>
</dbReference>
<dbReference type="InParanoid" id="A0A5N4A927"/>
<evidence type="ECO:0000256" key="10">
    <source>
        <dbReference type="SAM" id="Phobius"/>
    </source>
</evidence>
<gene>
    <name evidence="12" type="ORF">PPYR_13456</name>
</gene>
<dbReference type="InterPro" id="IPR050549">
    <property type="entry name" value="MFS_Trehalose_Transporter"/>
</dbReference>
<evidence type="ECO:0000256" key="2">
    <source>
        <dbReference type="ARBA" id="ARBA00022448"/>
    </source>
</evidence>
<dbReference type="SUPFAM" id="SSF103473">
    <property type="entry name" value="MFS general substrate transporter"/>
    <property type="match status" value="2"/>
</dbReference>
<evidence type="ECO:0000256" key="5">
    <source>
        <dbReference type="ARBA" id="ARBA00022692"/>
    </source>
</evidence>
<dbReference type="GO" id="GO:0022857">
    <property type="term" value="F:transmembrane transporter activity"/>
    <property type="evidence" value="ECO:0007669"/>
    <property type="project" value="InterPro"/>
</dbReference>
<evidence type="ECO:0000259" key="11">
    <source>
        <dbReference type="PROSITE" id="PS50850"/>
    </source>
</evidence>
<keyword evidence="2" id="KW-0813">Transport</keyword>
<comment type="similarity">
    <text evidence="9">Belongs to the major facilitator superfamily. Sugar transporter (TC 2.A.1.1) family. Trehalose transporter subfamily.</text>
</comment>